<evidence type="ECO:0000256" key="1">
    <source>
        <dbReference type="SAM" id="MobiDB-lite"/>
    </source>
</evidence>
<gene>
    <name evidence="2" type="ORF">HF086_002545</name>
</gene>
<dbReference type="AlphaFoldDB" id="A0A922M3I9"/>
<evidence type="ECO:0000313" key="2">
    <source>
        <dbReference type="EMBL" id="KAH9629609.1"/>
    </source>
</evidence>
<organism evidence="2 3">
    <name type="scientific">Spodoptera exigua</name>
    <name type="common">Beet armyworm</name>
    <name type="synonym">Noctua fulgens</name>
    <dbReference type="NCBI Taxonomy" id="7107"/>
    <lineage>
        <taxon>Eukaryota</taxon>
        <taxon>Metazoa</taxon>
        <taxon>Ecdysozoa</taxon>
        <taxon>Arthropoda</taxon>
        <taxon>Hexapoda</taxon>
        <taxon>Insecta</taxon>
        <taxon>Pterygota</taxon>
        <taxon>Neoptera</taxon>
        <taxon>Endopterygota</taxon>
        <taxon>Lepidoptera</taxon>
        <taxon>Glossata</taxon>
        <taxon>Ditrysia</taxon>
        <taxon>Noctuoidea</taxon>
        <taxon>Noctuidae</taxon>
        <taxon>Amphipyrinae</taxon>
        <taxon>Spodoptera</taxon>
    </lineage>
</organism>
<dbReference type="Proteomes" id="UP000814243">
    <property type="component" value="Unassembled WGS sequence"/>
</dbReference>
<accession>A0A922M3I9</accession>
<feature type="compositionally biased region" description="Polar residues" evidence="1">
    <location>
        <begin position="220"/>
        <end position="233"/>
    </location>
</feature>
<name>A0A922M3I9_SPOEX</name>
<sequence>MQHPTNSSTRLKWTDDINEAIIREYFKITHVETNKTAYRKQLHTTITQQFPIIAHVSEQRIADQRRVILNNRLVSDDRLEQIKREVRDYLSTQSIQNTQRDTTILNTSNPGGNASMDTGTTSQDETINTILVDETLDTKIQKTFEEIYYKYLSTDPSNRPFIPKQKTSKRFAHIISYLNNKILPKYGTKDDDFLKTHALVYCAAHTAALCNGSKIKDHSQTPSSTQTYRRYER</sequence>
<dbReference type="EMBL" id="JACEFF010000859">
    <property type="protein sequence ID" value="KAH9629609.1"/>
    <property type="molecule type" value="Genomic_DNA"/>
</dbReference>
<protein>
    <submittedName>
        <fullName evidence="2">Uncharacterized protein</fullName>
    </submittedName>
</protein>
<proteinExistence type="predicted"/>
<feature type="region of interest" description="Disordered" evidence="1">
    <location>
        <begin position="214"/>
        <end position="233"/>
    </location>
</feature>
<reference evidence="2" key="1">
    <citation type="journal article" date="2021" name="G3 (Bethesda)">
        <title>Genome and transcriptome analysis of the beet armyworm Spodoptera exigua reveals targets for pest control. .</title>
        <authorList>
            <person name="Simon S."/>
            <person name="Breeschoten T."/>
            <person name="Jansen H.J."/>
            <person name="Dirks R.P."/>
            <person name="Schranz M.E."/>
            <person name="Ros V.I.D."/>
        </authorList>
    </citation>
    <scope>NUCLEOTIDE SEQUENCE</scope>
    <source>
        <strain evidence="2">TB_SE_WUR_2020</strain>
    </source>
</reference>
<evidence type="ECO:0000313" key="3">
    <source>
        <dbReference type="Proteomes" id="UP000814243"/>
    </source>
</evidence>
<comment type="caution">
    <text evidence="2">The sequence shown here is derived from an EMBL/GenBank/DDBJ whole genome shotgun (WGS) entry which is preliminary data.</text>
</comment>